<dbReference type="Proteomes" id="UP000504610">
    <property type="component" value="Chromosome 5"/>
</dbReference>
<dbReference type="Pfam" id="PF13966">
    <property type="entry name" value="zf-RVT"/>
    <property type="match status" value="1"/>
</dbReference>
<evidence type="ECO:0000313" key="2">
    <source>
        <dbReference type="Proteomes" id="UP000504610"/>
    </source>
</evidence>
<dbReference type="PANTHER" id="PTHR33116:SF84">
    <property type="entry name" value="RNA-DIRECTED DNA POLYMERASE"/>
    <property type="match status" value="1"/>
</dbReference>
<dbReference type="AlphaFoldDB" id="A0A6J0LLF2"/>
<dbReference type="InterPro" id="IPR026960">
    <property type="entry name" value="RVT-Znf"/>
</dbReference>
<dbReference type="PANTHER" id="PTHR33116">
    <property type="entry name" value="REVERSE TRANSCRIPTASE ZINC-BINDING DOMAIN-CONTAINING PROTEIN-RELATED-RELATED"/>
    <property type="match status" value="1"/>
</dbReference>
<reference evidence="3" key="2">
    <citation type="submission" date="2025-08" db="UniProtKB">
        <authorList>
            <consortium name="RefSeq"/>
        </authorList>
    </citation>
    <scope>IDENTIFICATION</scope>
    <source>
        <tissue evidence="3">Leaf</tissue>
    </source>
</reference>
<dbReference type="GeneID" id="108832079"/>
<dbReference type="OrthoDB" id="1033916at2759"/>
<accession>A0A6J0LLF2</accession>
<organism evidence="2 3">
    <name type="scientific">Raphanus sativus</name>
    <name type="common">Radish</name>
    <name type="synonym">Raphanus raphanistrum var. sativus</name>
    <dbReference type="NCBI Taxonomy" id="3726"/>
    <lineage>
        <taxon>Eukaryota</taxon>
        <taxon>Viridiplantae</taxon>
        <taxon>Streptophyta</taxon>
        <taxon>Embryophyta</taxon>
        <taxon>Tracheophyta</taxon>
        <taxon>Spermatophyta</taxon>
        <taxon>Magnoliopsida</taxon>
        <taxon>eudicotyledons</taxon>
        <taxon>Gunneridae</taxon>
        <taxon>Pentapetalae</taxon>
        <taxon>rosids</taxon>
        <taxon>malvids</taxon>
        <taxon>Brassicales</taxon>
        <taxon>Brassicaceae</taxon>
        <taxon>Brassiceae</taxon>
        <taxon>Raphanus</taxon>
    </lineage>
</organism>
<proteinExistence type="predicted"/>
<evidence type="ECO:0000259" key="1">
    <source>
        <dbReference type="Pfam" id="PF13966"/>
    </source>
</evidence>
<keyword evidence="2" id="KW-1185">Reference proteome</keyword>
<name>A0A6J0LLF2_RAPSA</name>
<feature type="domain" description="Reverse transcriptase zinc-binding" evidence="1">
    <location>
        <begin position="107"/>
        <end position="191"/>
    </location>
</feature>
<dbReference type="RefSeq" id="XP_018461065.1">
    <property type="nucleotide sequence ID" value="XM_018605563.1"/>
</dbReference>
<gene>
    <name evidence="3" type="primary">LOC108832079</name>
</gene>
<evidence type="ECO:0000313" key="3">
    <source>
        <dbReference type="RefSeq" id="XP_018461065.1"/>
    </source>
</evidence>
<dbReference type="KEGG" id="rsz:108832079"/>
<reference evidence="2" key="1">
    <citation type="journal article" date="2019" name="Database">
        <title>The radish genome database (RadishGD): an integrated information resource for radish genomics.</title>
        <authorList>
            <person name="Yu H.J."/>
            <person name="Baek S."/>
            <person name="Lee Y.J."/>
            <person name="Cho A."/>
            <person name="Mun J.H."/>
        </authorList>
    </citation>
    <scope>NUCLEOTIDE SEQUENCE [LARGE SCALE GENOMIC DNA]</scope>
    <source>
        <strain evidence="2">cv. WK10039</strain>
    </source>
</reference>
<protein>
    <submittedName>
        <fullName evidence="3">Uncharacterized protein LOC108832079</fullName>
    </submittedName>
</protein>
<sequence length="292" mass="34567">MLKLREVAKRFYKKEVGNGRHISFWYDNWSDMGVMHDLLGDRGLIDMGIRKEATLAEAAWSFRRRRRHRTEVLNEVEENLNSVREKLSEGSDDMCLWRGMSSFKSSFSTKETWLNLRTNTMQLKWPRGVWYSMATPRFAFIVWLAMQNRLSTMDRVARWSQGVDVKCVLCNNDVESRDHLFFRCTYSAQLWYSLVGGILGSAYTENWATIVKEVSEGSLNRIPLFCLRYTFHVATYYIWRERNSVKHGEKLMHINMLKKFADKCMRNKLSLVRLKGKKGMEDVLCYWFQSRV</sequence>